<dbReference type="Proteomes" id="UP000219327">
    <property type="component" value="Unassembled WGS sequence"/>
</dbReference>
<accession>A0A2A5WYZ7</accession>
<feature type="transmembrane region" description="Helical" evidence="9">
    <location>
        <begin position="66"/>
        <end position="85"/>
    </location>
</feature>
<dbReference type="AlphaFoldDB" id="A0A2A5WYZ7"/>
<evidence type="ECO:0000256" key="11">
    <source>
        <dbReference type="RuleBase" id="RU004181"/>
    </source>
</evidence>
<dbReference type="GO" id="GO:0005886">
    <property type="term" value="C:plasma membrane"/>
    <property type="evidence" value="ECO:0007669"/>
    <property type="project" value="UniProtKB-SubCell"/>
</dbReference>
<keyword evidence="6 9" id="KW-0378">Hydrolase</keyword>
<comment type="caution">
    <text evidence="12">The sequence shown here is derived from an EMBL/GenBank/DDBJ whole genome shotgun (WGS) entry which is preliminary data.</text>
</comment>
<evidence type="ECO:0000313" key="13">
    <source>
        <dbReference type="Proteomes" id="UP000219327"/>
    </source>
</evidence>
<keyword evidence="5 9" id="KW-0064">Aspartyl protease</keyword>
<reference evidence="12 13" key="1">
    <citation type="submission" date="2017-08" db="EMBL/GenBank/DDBJ databases">
        <title>Fine stratification of microbial communities through a metagenomic profile of the photic zone.</title>
        <authorList>
            <person name="Haro-Moreno J.M."/>
            <person name="Lopez-Perez M."/>
            <person name="De La Torre J."/>
            <person name="Picazo A."/>
            <person name="Camacho A."/>
            <person name="Rodriguez-Valera F."/>
        </authorList>
    </citation>
    <scope>NUCLEOTIDE SEQUENCE [LARGE SCALE GENOMIC DNA]</scope>
    <source>
        <strain evidence="12">MED-G24</strain>
    </source>
</reference>
<comment type="similarity">
    <text evidence="1 9 11">Belongs to the peptidase A8 family.</text>
</comment>
<evidence type="ECO:0000256" key="9">
    <source>
        <dbReference type="HAMAP-Rule" id="MF_00161"/>
    </source>
</evidence>
<dbReference type="HAMAP" id="MF_00161">
    <property type="entry name" value="LspA"/>
    <property type="match status" value="1"/>
</dbReference>
<dbReference type="PANTHER" id="PTHR33695">
    <property type="entry name" value="LIPOPROTEIN SIGNAL PEPTIDASE"/>
    <property type="match status" value="1"/>
</dbReference>
<keyword evidence="4 9" id="KW-0812">Transmembrane</keyword>
<name>A0A2A5WYZ7_9GAMM</name>
<feature type="active site" evidence="9">
    <location>
        <position position="137"/>
    </location>
</feature>
<keyword evidence="3 9" id="KW-0645">Protease</keyword>
<evidence type="ECO:0000256" key="7">
    <source>
        <dbReference type="ARBA" id="ARBA00022989"/>
    </source>
</evidence>
<evidence type="ECO:0000256" key="5">
    <source>
        <dbReference type="ARBA" id="ARBA00022750"/>
    </source>
</evidence>
<dbReference type="InterPro" id="IPR001872">
    <property type="entry name" value="Peptidase_A8"/>
</dbReference>
<proteinExistence type="inferred from homology"/>
<keyword evidence="7 9" id="KW-1133">Transmembrane helix</keyword>
<evidence type="ECO:0000256" key="10">
    <source>
        <dbReference type="RuleBase" id="RU000594"/>
    </source>
</evidence>
<dbReference type="EMBL" id="NTKD01000004">
    <property type="protein sequence ID" value="PDH41447.1"/>
    <property type="molecule type" value="Genomic_DNA"/>
</dbReference>
<comment type="function">
    <text evidence="9 10">This protein specifically catalyzes the removal of signal peptides from prolipoproteins.</text>
</comment>
<comment type="caution">
    <text evidence="9">Lacks conserved residue(s) required for the propagation of feature annotation.</text>
</comment>
<dbReference type="PROSITE" id="PS00855">
    <property type="entry name" value="SPASE_II"/>
    <property type="match status" value="1"/>
</dbReference>
<evidence type="ECO:0000256" key="8">
    <source>
        <dbReference type="ARBA" id="ARBA00023136"/>
    </source>
</evidence>
<sequence>MIYFVITAVVVVLDQISKRSMSQWLGLCEPGACEVVDVLPVFQLVVVHNSGAAFSFLADAGGWQRWFLTTVSLVVSIVIAVWMTRLKASEKLLALSLSLILGGAIGNLFDRAFQGYVVDFLLFYWDDWYFPAFNVADSAVSVGAALMILDVLLSSRRDSEQPSGGEAS</sequence>
<comment type="subcellular location">
    <subcellularLocation>
        <location evidence="9">Cell membrane</location>
        <topology evidence="9">Multi-pass membrane protein</topology>
    </subcellularLocation>
</comment>
<evidence type="ECO:0000256" key="2">
    <source>
        <dbReference type="ARBA" id="ARBA00022475"/>
    </source>
</evidence>
<keyword evidence="8 9" id="KW-0472">Membrane</keyword>
<evidence type="ECO:0000256" key="4">
    <source>
        <dbReference type="ARBA" id="ARBA00022692"/>
    </source>
</evidence>
<evidence type="ECO:0000256" key="3">
    <source>
        <dbReference type="ARBA" id="ARBA00022670"/>
    </source>
</evidence>
<dbReference type="GO" id="GO:0006508">
    <property type="term" value="P:proteolysis"/>
    <property type="evidence" value="ECO:0007669"/>
    <property type="project" value="UniProtKB-KW"/>
</dbReference>
<dbReference type="NCBIfam" id="TIGR00077">
    <property type="entry name" value="lspA"/>
    <property type="match status" value="1"/>
</dbReference>
<organism evidence="12 13">
    <name type="scientific">OM182 bacterium MED-G24</name>
    <dbReference type="NCBI Taxonomy" id="1986255"/>
    <lineage>
        <taxon>Bacteria</taxon>
        <taxon>Pseudomonadati</taxon>
        <taxon>Pseudomonadota</taxon>
        <taxon>Gammaproteobacteria</taxon>
        <taxon>OMG group</taxon>
        <taxon>OM182 clade</taxon>
    </lineage>
</organism>
<evidence type="ECO:0000313" key="12">
    <source>
        <dbReference type="EMBL" id="PDH41447.1"/>
    </source>
</evidence>
<protein>
    <recommendedName>
        <fullName evidence="9">Lipoprotein signal peptidase</fullName>
        <ecNumber evidence="9">3.4.23.36</ecNumber>
    </recommendedName>
    <alternativeName>
        <fullName evidence="9">Prolipoprotein signal peptidase</fullName>
    </alternativeName>
    <alternativeName>
        <fullName evidence="9">Signal peptidase II</fullName>
        <shortName evidence="9">SPase II</shortName>
    </alternativeName>
</protein>
<dbReference type="GO" id="GO:0004190">
    <property type="term" value="F:aspartic-type endopeptidase activity"/>
    <property type="evidence" value="ECO:0007669"/>
    <property type="project" value="UniProtKB-UniRule"/>
</dbReference>
<dbReference type="PRINTS" id="PR00781">
    <property type="entry name" value="LIPOSIGPTASE"/>
</dbReference>
<comment type="pathway">
    <text evidence="9">Protein modification; lipoprotein biosynthesis (signal peptide cleavage).</text>
</comment>
<dbReference type="Pfam" id="PF01252">
    <property type="entry name" value="Peptidase_A8"/>
    <property type="match status" value="1"/>
</dbReference>
<dbReference type="EC" id="3.4.23.36" evidence="9"/>
<comment type="catalytic activity">
    <reaction evidence="9 10">
        <text>Release of signal peptides from bacterial membrane prolipoproteins. Hydrolyzes -Xaa-Yaa-Zaa-|-(S,diacylglyceryl)Cys-, in which Xaa is hydrophobic (preferably Leu), and Yaa (Ala or Ser) and Zaa (Gly or Ala) have small, neutral side chains.</text>
        <dbReference type="EC" id="3.4.23.36"/>
    </reaction>
</comment>
<feature type="active site" evidence="9">
    <location>
        <position position="119"/>
    </location>
</feature>
<gene>
    <name evidence="9" type="primary">lspA</name>
    <name evidence="12" type="ORF">CNE99_01510</name>
</gene>
<evidence type="ECO:0000256" key="1">
    <source>
        <dbReference type="ARBA" id="ARBA00006139"/>
    </source>
</evidence>
<feature type="transmembrane region" description="Helical" evidence="9">
    <location>
        <begin position="129"/>
        <end position="153"/>
    </location>
</feature>
<dbReference type="UniPathway" id="UPA00665"/>
<dbReference type="PANTHER" id="PTHR33695:SF1">
    <property type="entry name" value="LIPOPROTEIN SIGNAL PEPTIDASE"/>
    <property type="match status" value="1"/>
</dbReference>
<feature type="transmembrane region" description="Helical" evidence="9">
    <location>
        <begin position="92"/>
        <end position="109"/>
    </location>
</feature>
<keyword evidence="2 9" id="KW-1003">Cell membrane</keyword>
<evidence type="ECO:0000256" key="6">
    <source>
        <dbReference type="ARBA" id="ARBA00022801"/>
    </source>
</evidence>